<name>A0A915JLS3_ROMCU</name>
<evidence type="ECO:0000313" key="1">
    <source>
        <dbReference type="Proteomes" id="UP000887565"/>
    </source>
</evidence>
<accession>A0A915JLS3</accession>
<sequence>MRKVEDEKIISTNQHGKNANRLATISVNISLSTPNRFPSLVHGSTCKELFKVPHHDNHRFSEPFDEHLVADKHCAVDNLHRRTKSKYCFSEQGSNNPKNGYRIDNGFLLKTDNCIKDLSVLSENQKTYF</sequence>
<dbReference type="AlphaFoldDB" id="A0A915JLS3"/>
<organism evidence="1 2">
    <name type="scientific">Romanomermis culicivorax</name>
    <name type="common">Nematode worm</name>
    <dbReference type="NCBI Taxonomy" id="13658"/>
    <lineage>
        <taxon>Eukaryota</taxon>
        <taxon>Metazoa</taxon>
        <taxon>Ecdysozoa</taxon>
        <taxon>Nematoda</taxon>
        <taxon>Enoplea</taxon>
        <taxon>Dorylaimia</taxon>
        <taxon>Mermithida</taxon>
        <taxon>Mermithoidea</taxon>
        <taxon>Mermithidae</taxon>
        <taxon>Romanomermis</taxon>
    </lineage>
</organism>
<dbReference type="Proteomes" id="UP000887565">
    <property type="component" value="Unplaced"/>
</dbReference>
<proteinExistence type="predicted"/>
<keyword evidence="1" id="KW-1185">Reference proteome</keyword>
<evidence type="ECO:0000313" key="2">
    <source>
        <dbReference type="WBParaSite" id="nRc.2.0.1.t26951-RA"/>
    </source>
</evidence>
<protein>
    <submittedName>
        <fullName evidence="2">Uncharacterized protein</fullName>
    </submittedName>
</protein>
<reference evidence="2" key="1">
    <citation type="submission" date="2022-11" db="UniProtKB">
        <authorList>
            <consortium name="WormBaseParasite"/>
        </authorList>
    </citation>
    <scope>IDENTIFICATION</scope>
</reference>
<dbReference type="WBParaSite" id="nRc.2.0.1.t26951-RA">
    <property type="protein sequence ID" value="nRc.2.0.1.t26951-RA"/>
    <property type="gene ID" value="nRc.2.0.1.g26951"/>
</dbReference>